<keyword evidence="3" id="KW-1185">Reference proteome</keyword>
<accession>A0A7W5AU12</accession>
<dbReference type="EMBL" id="JACHXK010000001">
    <property type="protein sequence ID" value="MBB3108768.1"/>
    <property type="molecule type" value="Genomic_DNA"/>
</dbReference>
<dbReference type="Pfam" id="PF10990">
    <property type="entry name" value="DUF2809"/>
    <property type="match status" value="1"/>
</dbReference>
<dbReference type="RefSeq" id="WP_183597148.1">
    <property type="nucleotide sequence ID" value="NZ_JACHXK010000001.1"/>
</dbReference>
<organism evidence="2 3">
    <name type="scientific">Paenibacillus phyllosphaerae</name>
    <dbReference type="NCBI Taxonomy" id="274593"/>
    <lineage>
        <taxon>Bacteria</taxon>
        <taxon>Bacillati</taxon>
        <taxon>Bacillota</taxon>
        <taxon>Bacilli</taxon>
        <taxon>Bacillales</taxon>
        <taxon>Paenibacillaceae</taxon>
        <taxon>Paenibacillus</taxon>
    </lineage>
</organism>
<dbReference type="InterPro" id="IPR021257">
    <property type="entry name" value="DUF2809"/>
</dbReference>
<keyword evidence="1" id="KW-0472">Membrane</keyword>
<sequence length="127" mass="13565">MTQRFGYACAVCVLIGLGLAVRAMGGQLPAFIASHAGDALWAAMVYAGFRMLLAHRPILASVIWSSVFSAAIECSQLYQADWMNAIRATTPGALVLGHGFLPVDLLRYAAGIGIAAGGDCLWHRRRM</sequence>
<gene>
    <name evidence="2" type="ORF">FHS18_000796</name>
</gene>
<name>A0A7W5AU12_9BACL</name>
<dbReference type="AlphaFoldDB" id="A0A7W5AU12"/>
<evidence type="ECO:0008006" key="4">
    <source>
        <dbReference type="Google" id="ProtNLM"/>
    </source>
</evidence>
<reference evidence="2 3" key="1">
    <citation type="submission" date="2020-08" db="EMBL/GenBank/DDBJ databases">
        <title>Genomic Encyclopedia of Type Strains, Phase III (KMG-III): the genomes of soil and plant-associated and newly described type strains.</title>
        <authorList>
            <person name="Whitman W."/>
        </authorList>
    </citation>
    <scope>NUCLEOTIDE SEQUENCE [LARGE SCALE GENOMIC DNA]</scope>
    <source>
        <strain evidence="2 3">CECT 5862</strain>
    </source>
</reference>
<dbReference type="Proteomes" id="UP000570361">
    <property type="component" value="Unassembled WGS sequence"/>
</dbReference>
<evidence type="ECO:0000256" key="1">
    <source>
        <dbReference type="SAM" id="Phobius"/>
    </source>
</evidence>
<protein>
    <recommendedName>
        <fullName evidence="4">DUF2809 domain-containing protein</fullName>
    </recommendedName>
</protein>
<feature type="transmembrane region" description="Helical" evidence="1">
    <location>
        <begin position="30"/>
        <end position="49"/>
    </location>
</feature>
<comment type="caution">
    <text evidence="2">The sequence shown here is derived from an EMBL/GenBank/DDBJ whole genome shotgun (WGS) entry which is preliminary data.</text>
</comment>
<proteinExistence type="predicted"/>
<evidence type="ECO:0000313" key="3">
    <source>
        <dbReference type="Proteomes" id="UP000570361"/>
    </source>
</evidence>
<keyword evidence="1" id="KW-1133">Transmembrane helix</keyword>
<evidence type="ECO:0000313" key="2">
    <source>
        <dbReference type="EMBL" id="MBB3108768.1"/>
    </source>
</evidence>
<keyword evidence="1" id="KW-0812">Transmembrane</keyword>